<dbReference type="InterPro" id="IPR015071">
    <property type="entry name" value="BOFC_N"/>
</dbReference>
<protein>
    <submittedName>
        <fullName evidence="3">BofC N-terminal domain-containing protein</fullName>
    </submittedName>
</protein>
<evidence type="ECO:0000256" key="1">
    <source>
        <dbReference type="SAM" id="SignalP"/>
    </source>
</evidence>
<sequence length="94" mass="11145">MKKIQRLLILLYLIQVSLASENGMDENPDDLSTMERPPVTYEVILYEQMENGQWQKEQKAITIWAMEDFWSQYADWEIVDLNTKTITLKKPFST</sequence>
<feature type="signal peptide" evidence="1">
    <location>
        <begin position="1"/>
        <end position="19"/>
    </location>
</feature>
<dbReference type="Proteomes" id="UP001596143">
    <property type="component" value="Unassembled WGS sequence"/>
</dbReference>
<dbReference type="RefSeq" id="WP_270898214.1">
    <property type="nucleotide sequence ID" value="NZ_JBHSPF010000068.1"/>
</dbReference>
<keyword evidence="1" id="KW-0732">Signal</keyword>
<evidence type="ECO:0000313" key="4">
    <source>
        <dbReference type="Proteomes" id="UP001596143"/>
    </source>
</evidence>
<dbReference type="Gene3D" id="3.10.20.420">
    <property type="entry name" value="Bypass-of-forespore C, N-terminal domain"/>
    <property type="match status" value="1"/>
</dbReference>
<keyword evidence="4" id="KW-1185">Reference proteome</keyword>
<dbReference type="InterPro" id="IPR038118">
    <property type="entry name" value="BOFC_N_sf"/>
</dbReference>
<evidence type="ECO:0000259" key="2">
    <source>
        <dbReference type="Pfam" id="PF08977"/>
    </source>
</evidence>
<feature type="domain" description="Bypass-of-forespore C N-terminal" evidence="2">
    <location>
        <begin position="43"/>
        <end position="90"/>
    </location>
</feature>
<reference evidence="4" key="1">
    <citation type="journal article" date="2019" name="Int. J. Syst. Evol. Microbiol.">
        <title>The Global Catalogue of Microorganisms (GCM) 10K type strain sequencing project: providing services to taxonomists for standard genome sequencing and annotation.</title>
        <authorList>
            <consortium name="The Broad Institute Genomics Platform"/>
            <consortium name="The Broad Institute Genome Sequencing Center for Infectious Disease"/>
            <person name="Wu L."/>
            <person name="Ma J."/>
        </authorList>
    </citation>
    <scope>NUCLEOTIDE SEQUENCE [LARGE SCALE GENOMIC DNA]</scope>
    <source>
        <strain evidence="4">CGMCC 1.15790</strain>
    </source>
</reference>
<dbReference type="Pfam" id="PF08977">
    <property type="entry name" value="BOFC_N"/>
    <property type="match status" value="1"/>
</dbReference>
<dbReference type="EMBL" id="JBHSPF010000068">
    <property type="protein sequence ID" value="MFC5629824.1"/>
    <property type="molecule type" value="Genomic_DNA"/>
</dbReference>
<name>A0ABW0UAJ6_9BACI</name>
<proteinExistence type="predicted"/>
<gene>
    <name evidence="3" type="ORF">ACFPTR_13295</name>
</gene>
<evidence type="ECO:0000313" key="3">
    <source>
        <dbReference type="EMBL" id="MFC5629824.1"/>
    </source>
</evidence>
<accession>A0ABW0UAJ6</accession>
<feature type="chain" id="PRO_5046596245" evidence="1">
    <location>
        <begin position="20"/>
        <end position="94"/>
    </location>
</feature>
<comment type="caution">
    <text evidence="3">The sequence shown here is derived from an EMBL/GenBank/DDBJ whole genome shotgun (WGS) entry which is preliminary data.</text>
</comment>
<organism evidence="3 4">
    <name type="scientific">Aliibacillus thermotolerans</name>
    <dbReference type="NCBI Taxonomy" id="1834418"/>
    <lineage>
        <taxon>Bacteria</taxon>
        <taxon>Bacillati</taxon>
        <taxon>Bacillota</taxon>
        <taxon>Bacilli</taxon>
        <taxon>Bacillales</taxon>
        <taxon>Bacillaceae</taxon>
        <taxon>Aliibacillus</taxon>
    </lineage>
</organism>